<evidence type="ECO:0000313" key="8">
    <source>
        <dbReference type="WBParaSite" id="Hba_19551"/>
    </source>
</evidence>
<dbReference type="GO" id="GO:0015149">
    <property type="term" value="F:hexose transmembrane transporter activity"/>
    <property type="evidence" value="ECO:0007669"/>
    <property type="project" value="TreeGrafter"/>
</dbReference>
<dbReference type="PROSITE" id="PS50850">
    <property type="entry name" value="MFS"/>
    <property type="match status" value="1"/>
</dbReference>
<comment type="subcellular location">
    <subcellularLocation>
        <location evidence="1">Membrane</location>
        <topology evidence="1">Multi-pass membrane protein</topology>
    </subcellularLocation>
</comment>
<protein>
    <submittedName>
        <fullName evidence="8">MFS domain-containing protein</fullName>
    </submittedName>
</protein>
<sequence>MGHVMTYSTYNWIWNLILNIWFVGFFIGIWFSPLLNDRFGRKVGYLVGNAFSLVGAIFRLLSICLYRPELLFVGRLITSVCGAITYQSCILFLQECSPTHLRGFLSFLSEISFAVMCLFGTLLGTQQLLGNDLIAYMGFAVPFCAFFFAVLFFIPETPKYLLISRLNREDAERSVKFYHGKEVDVDANKKTLPTSVSIVIMIPHGQIYSWLIVENDSLCTSAKNALI</sequence>
<accession>A0A1I7XP83</accession>
<reference evidence="8" key="1">
    <citation type="submission" date="2016-11" db="UniProtKB">
        <authorList>
            <consortium name="WormBaseParasite"/>
        </authorList>
    </citation>
    <scope>IDENTIFICATION</scope>
</reference>
<dbReference type="GO" id="GO:0016020">
    <property type="term" value="C:membrane"/>
    <property type="evidence" value="ECO:0007669"/>
    <property type="project" value="UniProtKB-SubCell"/>
</dbReference>
<feature type="domain" description="Major facilitator superfamily (MFS) profile" evidence="6">
    <location>
        <begin position="1"/>
        <end position="227"/>
    </location>
</feature>
<dbReference type="WBParaSite" id="Hba_19551">
    <property type="protein sequence ID" value="Hba_19551"/>
    <property type="gene ID" value="Hba_19551"/>
</dbReference>
<keyword evidence="2 5" id="KW-0812">Transmembrane</keyword>
<evidence type="ECO:0000256" key="3">
    <source>
        <dbReference type="ARBA" id="ARBA00022989"/>
    </source>
</evidence>
<dbReference type="Gene3D" id="1.20.1250.20">
    <property type="entry name" value="MFS general substrate transporter like domains"/>
    <property type="match status" value="1"/>
</dbReference>
<dbReference type="AlphaFoldDB" id="A0A1I7XP83"/>
<dbReference type="InterPro" id="IPR005828">
    <property type="entry name" value="MFS_sugar_transport-like"/>
</dbReference>
<name>A0A1I7XP83_HETBA</name>
<feature type="transmembrane region" description="Helical" evidence="5">
    <location>
        <begin position="105"/>
        <end position="127"/>
    </location>
</feature>
<feature type="transmembrane region" description="Helical" evidence="5">
    <location>
        <begin position="12"/>
        <end position="31"/>
    </location>
</feature>
<feature type="transmembrane region" description="Helical" evidence="5">
    <location>
        <begin position="43"/>
        <end position="66"/>
    </location>
</feature>
<evidence type="ECO:0000256" key="1">
    <source>
        <dbReference type="ARBA" id="ARBA00004141"/>
    </source>
</evidence>
<organism evidence="7 8">
    <name type="scientific">Heterorhabditis bacteriophora</name>
    <name type="common">Entomopathogenic nematode worm</name>
    <dbReference type="NCBI Taxonomy" id="37862"/>
    <lineage>
        <taxon>Eukaryota</taxon>
        <taxon>Metazoa</taxon>
        <taxon>Ecdysozoa</taxon>
        <taxon>Nematoda</taxon>
        <taxon>Chromadorea</taxon>
        <taxon>Rhabditida</taxon>
        <taxon>Rhabditina</taxon>
        <taxon>Rhabditomorpha</taxon>
        <taxon>Strongyloidea</taxon>
        <taxon>Heterorhabditidae</taxon>
        <taxon>Heterorhabditis</taxon>
    </lineage>
</organism>
<dbReference type="Pfam" id="PF00083">
    <property type="entry name" value="Sugar_tr"/>
    <property type="match status" value="1"/>
</dbReference>
<keyword evidence="7" id="KW-1185">Reference proteome</keyword>
<proteinExistence type="predicted"/>
<keyword evidence="3 5" id="KW-1133">Transmembrane helix</keyword>
<dbReference type="Proteomes" id="UP000095283">
    <property type="component" value="Unplaced"/>
</dbReference>
<evidence type="ECO:0000256" key="2">
    <source>
        <dbReference type="ARBA" id="ARBA00022692"/>
    </source>
</evidence>
<dbReference type="InterPro" id="IPR020846">
    <property type="entry name" value="MFS_dom"/>
</dbReference>
<keyword evidence="4 5" id="KW-0472">Membrane</keyword>
<dbReference type="SUPFAM" id="SSF103473">
    <property type="entry name" value="MFS general substrate transporter"/>
    <property type="match status" value="1"/>
</dbReference>
<dbReference type="InterPro" id="IPR045263">
    <property type="entry name" value="GLUT"/>
</dbReference>
<evidence type="ECO:0000256" key="5">
    <source>
        <dbReference type="SAM" id="Phobius"/>
    </source>
</evidence>
<evidence type="ECO:0000256" key="4">
    <source>
        <dbReference type="ARBA" id="ARBA00023136"/>
    </source>
</evidence>
<dbReference type="PANTHER" id="PTHR23503">
    <property type="entry name" value="SOLUTE CARRIER FAMILY 2"/>
    <property type="match status" value="1"/>
</dbReference>
<feature type="transmembrane region" description="Helical" evidence="5">
    <location>
        <begin position="133"/>
        <end position="154"/>
    </location>
</feature>
<evidence type="ECO:0000313" key="7">
    <source>
        <dbReference type="Proteomes" id="UP000095283"/>
    </source>
</evidence>
<dbReference type="InterPro" id="IPR036259">
    <property type="entry name" value="MFS_trans_sf"/>
</dbReference>
<dbReference type="PANTHER" id="PTHR23503:SF29">
    <property type="entry name" value="MAJOR FACILITATOR SUPERFAMILY (MFS) PROFILE DOMAIN-CONTAINING PROTEIN"/>
    <property type="match status" value="1"/>
</dbReference>
<feature type="transmembrane region" description="Helical" evidence="5">
    <location>
        <begin position="72"/>
        <end position="93"/>
    </location>
</feature>
<evidence type="ECO:0000259" key="6">
    <source>
        <dbReference type="PROSITE" id="PS50850"/>
    </source>
</evidence>